<evidence type="ECO:0000313" key="4">
    <source>
        <dbReference type="Proteomes" id="UP000185003"/>
    </source>
</evidence>
<reference evidence="3 4" key="1">
    <citation type="submission" date="2016-11" db="EMBL/GenBank/DDBJ databases">
        <authorList>
            <person name="Jaros S."/>
            <person name="Januszkiewicz K."/>
            <person name="Wedrychowicz H."/>
        </authorList>
    </citation>
    <scope>NUCLEOTIDE SEQUENCE [LARGE SCALE GENOMIC DNA]</scope>
    <source>
        <strain evidence="3 4">DSM 24787</strain>
    </source>
</reference>
<keyword evidence="4" id="KW-1185">Reference proteome</keyword>
<dbReference type="CDD" id="cd07814">
    <property type="entry name" value="SRPBCC_CalC_Aha1-like"/>
    <property type="match status" value="1"/>
</dbReference>
<name>A0A1N6K3Y3_9BACT</name>
<dbReference type="OrthoDB" id="3334241at2"/>
<dbReference type="SUPFAM" id="SSF55961">
    <property type="entry name" value="Bet v1-like"/>
    <property type="match status" value="1"/>
</dbReference>
<dbReference type="AlphaFoldDB" id="A0A1N6K3Y3"/>
<dbReference type="STRING" id="536979.SAMN04488055_5029"/>
<feature type="domain" description="Activator of Hsp90 ATPase homologue 1/2-like C-terminal" evidence="2">
    <location>
        <begin position="15"/>
        <end position="138"/>
    </location>
</feature>
<protein>
    <submittedName>
        <fullName evidence="3">Uncharacterized conserved protein YndB, AHSA1/START domain</fullName>
    </submittedName>
</protein>
<dbReference type="RefSeq" id="WP_074242298.1">
    <property type="nucleotide sequence ID" value="NZ_FSRA01000002.1"/>
</dbReference>
<dbReference type="InterPro" id="IPR023393">
    <property type="entry name" value="START-like_dom_sf"/>
</dbReference>
<evidence type="ECO:0000259" key="2">
    <source>
        <dbReference type="Pfam" id="PF08327"/>
    </source>
</evidence>
<gene>
    <name evidence="3" type="ORF">SAMN04488055_5029</name>
</gene>
<sequence length="257" mass="29807">MKKGRSTEMSREIAAPVEAVWKALTEGEELQRWFPLEAVVSAEDVKLTWGSGIDWNMEIEEQQENEYLRWGYDKEHHHLVGQKERRLAVEFFLEAKKGNTMLRIVHSGFGEEKSWDDLYDGVRRGWQTESLSLKHYLENHAGTNRVVALAEITSKKSEQELWDLLMAGGISVKDDQYTYTTPLGDLYQGNLLYDNPPQDLCGTLQHLNNAMLRISIERFYPGADNTIWVWIGAYGIPEKEIKEVQQKWQEKLHQLIP</sequence>
<dbReference type="Pfam" id="PF08327">
    <property type="entry name" value="AHSA1"/>
    <property type="match status" value="1"/>
</dbReference>
<dbReference type="Gene3D" id="3.30.530.20">
    <property type="match status" value="1"/>
</dbReference>
<proteinExistence type="inferred from homology"/>
<comment type="similarity">
    <text evidence="1">Belongs to the AHA1 family.</text>
</comment>
<organism evidence="3 4">
    <name type="scientific">Chitinophaga niabensis</name>
    <dbReference type="NCBI Taxonomy" id="536979"/>
    <lineage>
        <taxon>Bacteria</taxon>
        <taxon>Pseudomonadati</taxon>
        <taxon>Bacteroidota</taxon>
        <taxon>Chitinophagia</taxon>
        <taxon>Chitinophagales</taxon>
        <taxon>Chitinophagaceae</taxon>
        <taxon>Chitinophaga</taxon>
    </lineage>
</organism>
<dbReference type="EMBL" id="FSRA01000002">
    <property type="protein sequence ID" value="SIO51265.1"/>
    <property type="molecule type" value="Genomic_DNA"/>
</dbReference>
<evidence type="ECO:0000256" key="1">
    <source>
        <dbReference type="ARBA" id="ARBA00006817"/>
    </source>
</evidence>
<dbReference type="Proteomes" id="UP000185003">
    <property type="component" value="Unassembled WGS sequence"/>
</dbReference>
<accession>A0A1N6K3Y3</accession>
<evidence type="ECO:0000313" key="3">
    <source>
        <dbReference type="EMBL" id="SIO51265.1"/>
    </source>
</evidence>
<dbReference type="InterPro" id="IPR013538">
    <property type="entry name" value="ASHA1/2-like_C"/>
</dbReference>